<evidence type="ECO:0000256" key="5">
    <source>
        <dbReference type="ARBA" id="ARBA00022692"/>
    </source>
</evidence>
<accession>A0A4R9IHL1</accession>
<keyword evidence="2" id="KW-1003">Cell membrane</keyword>
<dbReference type="InterPro" id="IPR003342">
    <property type="entry name" value="ArnT-like_N"/>
</dbReference>
<dbReference type="GO" id="GO:0009103">
    <property type="term" value="P:lipopolysaccharide biosynthetic process"/>
    <property type="evidence" value="ECO:0007669"/>
    <property type="project" value="UniProtKB-ARBA"/>
</dbReference>
<reference evidence="10" key="1">
    <citation type="journal article" date="2019" name="PLoS Negl. Trop. Dis.">
        <title>Revisiting the worldwide diversity of Leptospira species in the environment.</title>
        <authorList>
            <person name="Vincent A.T."/>
            <person name="Schiettekatte O."/>
            <person name="Bourhy P."/>
            <person name="Veyrier F.J."/>
            <person name="Picardeau M."/>
        </authorList>
    </citation>
    <scope>NUCLEOTIDE SEQUENCE [LARGE SCALE GENOMIC DNA]</scope>
    <source>
        <strain evidence="10">201800287</strain>
    </source>
</reference>
<dbReference type="Proteomes" id="UP000298009">
    <property type="component" value="Unassembled WGS sequence"/>
</dbReference>
<name>A0A4R9IHL1_9LEPT</name>
<evidence type="ECO:0000313" key="10">
    <source>
        <dbReference type="EMBL" id="TGK87907.1"/>
    </source>
</evidence>
<feature type="transmembrane region" description="Helical" evidence="8">
    <location>
        <begin position="154"/>
        <end position="170"/>
    </location>
</feature>
<evidence type="ECO:0000256" key="4">
    <source>
        <dbReference type="ARBA" id="ARBA00022679"/>
    </source>
</evidence>
<keyword evidence="7 8" id="KW-0472">Membrane</keyword>
<dbReference type="GO" id="GO:0000030">
    <property type="term" value="F:mannosyltransferase activity"/>
    <property type="evidence" value="ECO:0007669"/>
    <property type="project" value="InterPro"/>
</dbReference>
<keyword evidence="6 8" id="KW-1133">Transmembrane helix</keyword>
<comment type="caution">
    <text evidence="10">The sequence shown here is derived from an EMBL/GenBank/DDBJ whole genome shotgun (WGS) entry which is preliminary data.</text>
</comment>
<keyword evidence="5 8" id="KW-0812">Transmembrane</keyword>
<feature type="transmembrane region" description="Helical" evidence="8">
    <location>
        <begin position="122"/>
        <end position="147"/>
    </location>
</feature>
<dbReference type="GO" id="GO:0006493">
    <property type="term" value="P:protein O-linked glycosylation"/>
    <property type="evidence" value="ECO:0007669"/>
    <property type="project" value="InterPro"/>
</dbReference>
<evidence type="ECO:0000313" key="11">
    <source>
        <dbReference type="Proteomes" id="UP000298009"/>
    </source>
</evidence>
<dbReference type="GO" id="GO:0005886">
    <property type="term" value="C:plasma membrane"/>
    <property type="evidence" value="ECO:0007669"/>
    <property type="project" value="UniProtKB-SubCell"/>
</dbReference>
<dbReference type="RefSeq" id="WP_135599926.1">
    <property type="nucleotide sequence ID" value="NZ_RQFK01000007.1"/>
</dbReference>
<evidence type="ECO:0000256" key="2">
    <source>
        <dbReference type="ARBA" id="ARBA00022475"/>
    </source>
</evidence>
<dbReference type="GO" id="GO:0016763">
    <property type="term" value="F:pentosyltransferase activity"/>
    <property type="evidence" value="ECO:0007669"/>
    <property type="project" value="TreeGrafter"/>
</dbReference>
<evidence type="ECO:0000256" key="3">
    <source>
        <dbReference type="ARBA" id="ARBA00022676"/>
    </source>
</evidence>
<evidence type="ECO:0000256" key="1">
    <source>
        <dbReference type="ARBA" id="ARBA00004651"/>
    </source>
</evidence>
<sequence>MFFVIFFIFSAIFAFTLGVPDLPFPQGDEIMHIRSIRESLDLGSYTLPVLSGLPNPYKPPLLFWLGMFFDRIFGVSYLAERLVSFSFGLGTLALFYKLYLSISKSLEETKLATLTFAFSFLSLKFFGLLMMEGAMVFFTLLYIFLFFKSKEKKNLTYVAWGSFFVGFGYLLKGPILHIYIVLFLMSYLYIRMIHVRKGKFQISFYPLKDEKKTLLLFSLSLIIPILWISYLYLFTSSGKELLRFFFITENMGKFYATNQSGLRIWGGWLLYTIPFTIPILHIFWLSLKKPSNQKNQIFVMMVIVFLILVTTFHLLPNRKDPYYVTPFITLLFLLPAMKKISWKTLILSKINQYSIPVVYFLFVAIAVVLRLPGLFSIALLGIILTLSFILLSKNEKLKFYGILIPQLLLVPITMLFLLRPMSDPDITKQNINADKKEVCVIAENPWTAMDVQNKLKTSKVSFALPLTYKDTCPNAEILINFSDSTSFTSNFEKKISWYQWKQHLVLDSYQIANALLKVDKRSFQSEVSVWEKKELP</sequence>
<evidence type="ECO:0000256" key="6">
    <source>
        <dbReference type="ARBA" id="ARBA00022989"/>
    </source>
</evidence>
<keyword evidence="11" id="KW-1185">Reference proteome</keyword>
<dbReference type="EMBL" id="RQFK01000007">
    <property type="protein sequence ID" value="TGK87907.1"/>
    <property type="molecule type" value="Genomic_DNA"/>
</dbReference>
<protein>
    <submittedName>
        <fullName evidence="10">Phospholipid carrier-dependent glycosyltransferase</fullName>
    </submittedName>
</protein>
<organism evidence="10 11">
    <name type="scientific">Leptospira noumeaensis</name>
    <dbReference type="NCBI Taxonomy" id="2484964"/>
    <lineage>
        <taxon>Bacteria</taxon>
        <taxon>Pseudomonadati</taxon>
        <taxon>Spirochaetota</taxon>
        <taxon>Spirochaetia</taxon>
        <taxon>Leptospirales</taxon>
        <taxon>Leptospiraceae</taxon>
        <taxon>Leptospira</taxon>
    </lineage>
</organism>
<comment type="subcellular location">
    <subcellularLocation>
        <location evidence="1">Cell membrane</location>
        <topology evidence="1">Multi-pass membrane protein</topology>
    </subcellularLocation>
</comment>
<keyword evidence="4 10" id="KW-0808">Transferase</keyword>
<feature type="transmembrane region" description="Helical" evidence="8">
    <location>
        <begin position="264"/>
        <end position="285"/>
    </location>
</feature>
<dbReference type="PANTHER" id="PTHR33908">
    <property type="entry name" value="MANNOSYLTRANSFERASE YKCB-RELATED"/>
    <property type="match status" value="1"/>
</dbReference>
<feature type="transmembrane region" description="Helical" evidence="8">
    <location>
        <begin position="297"/>
        <end position="315"/>
    </location>
</feature>
<proteinExistence type="predicted"/>
<keyword evidence="3" id="KW-0328">Glycosyltransferase</keyword>
<feature type="domain" description="ArnT-like N-terminal" evidence="9">
    <location>
        <begin position="68"/>
        <end position="225"/>
    </location>
</feature>
<feature type="transmembrane region" description="Helical" evidence="8">
    <location>
        <begin position="321"/>
        <end position="337"/>
    </location>
</feature>
<feature type="transmembrane region" description="Helical" evidence="8">
    <location>
        <begin position="358"/>
        <end position="391"/>
    </location>
</feature>
<feature type="transmembrane region" description="Helical" evidence="8">
    <location>
        <begin position="61"/>
        <end position="78"/>
    </location>
</feature>
<feature type="transmembrane region" description="Helical" evidence="8">
    <location>
        <begin position="397"/>
        <end position="418"/>
    </location>
</feature>
<feature type="transmembrane region" description="Helical" evidence="8">
    <location>
        <begin position="85"/>
        <end position="102"/>
    </location>
</feature>
<dbReference type="PANTHER" id="PTHR33908:SF11">
    <property type="entry name" value="MEMBRANE PROTEIN"/>
    <property type="match status" value="1"/>
</dbReference>
<feature type="transmembrane region" description="Helical" evidence="8">
    <location>
        <begin position="214"/>
        <end position="233"/>
    </location>
</feature>
<feature type="transmembrane region" description="Helical" evidence="8">
    <location>
        <begin position="176"/>
        <end position="193"/>
    </location>
</feature>
<dbReference type="InterPro" id="IPR050297">
    <property type="entry name" value="LipidA_mod_glycosyltrf_83"/>
</dbReference>
<evidence type="ECO:0000256" key="8">
    <source>
        <dbReference type="SAM" id="Phobius"/>
    </source>
</evidence>
<gene>
    <name evidence="10" type="ORF">EHQ24_01465</name>
</gene>
<evidence type="ECO:0000256" key="7">
    <source>
        <dbReference type="ARBA" id="ARBA00023136"/>
    </source>
</evidence>
<evidence type="ECO:0000259" key="9">
    <source>
        <dbReference type="Pfam" id="PF02366"/>
    </source>
</evidence>
<dbReference type="Pfam" id="PF02366">
    <property type="entry name" value="PMT"/>
    <property type="match status" value="1"/>
</dbReference>
<dbReference type="AlphaFoldDB" id="A0A4R9IHL1"/>
<dbReference type="OrthoDB" id="313003at2"/>